<dbReference type="GO" id="GO:0000027">
    <property type="term" value="P:ribosomal large subunit assembly"/>
    <property type="evidence" value="ECO:0007669"/>
    <property type="project" value="UniProtKB-UniRule"/>
</dbReference>
<dbReference type="InterPro" id="IPR005813">
    <property type="entry name" value="Ribosomal_bL20"/>
</dbReference>
<gene>
    <name evidence="7 9" type="primary">rplT</name>
    <name evidence="9" type="ORF">Pla52n_67860</name>
</gene>
<dbReference type="GO" id="GO:0006412">
    <property type="term" value="P:translation"/>
    <property type="evidence" value="ECO:0007669"/>
    <property type="project" value="InterPro"/>
</dbReference>
<proteinExistence type="inferred from homology"/>
<dbReference type="HAMAP" id="MF_00382">
    <property type="entry name" value="Ribosomal_bL20"/>
    <property type="match status" value="1"/>
</dbReference>
<dbReference type="GO" id="GO:0003735">
    <property type="term" value="F:structural constituent of ribosome"/>
    <property type="evidence" value="ECO:0007669"/>
    <property type="project" value="InterPro"/>
</dbReference>
<evidence type="ECO:0000313" key="9">
    <source>
        <dbReference type="EMBL" id="TWT89447.1"/>
    </source>
</evidence>
<organism evidence="9 10">
    <name type="scientific">Stieleria varia</name>
    <dbReference type="NCBI Taxonomy" id="2528005"/>
    <lineage>
        <taxon>Bacteria</taxon>
        <taxon>Pseudomonadati</taxon>
        <taxon>Planctomycetota</taxon>
        <taxon>Planctomycetia</taxon>
        <taxon>Pirellulales</taxon>
        <taxon>Pirellulaceae</taxon>
        <taxon>Stieleria</taxon>
    </lineage>
</organism>
<dbReference type="AlphaFoldDB" id="A0A5C5ZRB1"/>
<protein>
    <recommendedName>
        <fullName evidence="6 7">Large ribosomal subunit protein bL20</fullName>
    </recommendedName>
</protein>
<name>A0A5C5ZRB1_9BACT</name>
<evidence type="ECO:0000256" key="1">
    <source>
        <dbReference type="ARBA" id="ARBA00007698"/>
    </source>
</evidence>
<keyword evidence="4 7" id="KW-0689">Ribosomal protein</keyword>
<dbReference type="GO" id="GO:0005840">
    <property type="term" value="C:ribosome"/>
    <property type="evidence" value="ECO:0007669"/>
    <property type="project" value="UniProtKB-KW"/>
</dbReference>
<dbReference type="NCBIfam" id="TIGR01032">
    <property type="entry name" value="rplT_bact"/>
    <property type="match status" value="1"/>
</dbReference>
<evidence type="ECO:0000256" key="2">
    <source>
        <dbReference type="ARBA" id="ARBA00022730"/>
    </source>
</evidence>
<dbReference type="Gene3D" id="1.10.1900.20">
    <property type="entry name" value="Ribosomal protein L20"/>
    <property type="match status" value="1"/>
</dbReference>
<dbReference type="PRINTS" id="PR00062">
    <property type="entry name" value="RIBOSOMALL20"/>
</dbReference>
<evidence type="ECO:0000256" key="4">
    <source>
        <dbReference type="ARBA" id="ARBA00022980"/>
    </source>
</evidence>
<evidence type="ECO:0000256" key="7">
    <source>
        <dbReference type="HAMAP-Rule" id="MF_00382"/>
    </source>
</evidence>
<dbReference type="InterPro" id="IPR049946">
    <property type="entry name" value="RIBOSOMAL_L20_CS"/>
</dbReference>
<dbReference type="PROSITE" id="PS00937">
    <property type="entry name" value="RIBOSOMAL_L20"/>
    <property type="match status" value="1"/>
</dbReference>
<comment type="function">
    <text evidence="7 8">Binds directly to 23S ribosomal RNA and is necessary for the in vitro assembly process of the 50S ribosomal subunit. It is not involved in the protein synthesizing functions of that subunit.</text>
</comment>
<dbReference type="CDD" id="cd07026">
    <property type="entry name" value="Ribosomal_L20"/>
    <property type="match status" value="1"/>
</dbReference>
<dbReference type="Proteomes" id="UP000320176">
    <property type="component" value="Unassembled WGS sequence"/>
</dbReference>
<dbReference type="RefSeq" id="WP_146523658.1">
    <property type="nucleotide sequence ID" value="NZ_CP151726.1"/>
</dbReference>
<accession>A0A5C5ZRB1</accession>
<dbReference type="Gene3D" id="6.10.160.10">
    <property type="match status" value="1"/>
</dbReference>
<comment type="caution">
    <text evidence="9">The sequence shown here is derived from an EMBL/GenBank/DDBJ whole genome shotgun (WGS) entry which is preliminary data.</text>
</comment>
<keyword evidence="2 7" id="KW-0699">rRNA-binding</keyword>
<keyword evidence="10" id="KW-1185">Reference proteome</keyword>
<dbReference type="OrthoDB" id="9808966at2"/>
<evidence type="ECO:0000313" key="10">
    <source>
        <dbReference type="Proteomes" id="UP000320176"/>
    </source>
</evidence>
<evidence type="ECO:0000256" key="8">
    <source>
        <dbReference type="RuleBase" id="RU000560"/>
    </source>
</evidence>
<dbReference type="FunFam" id="1.10.1900.20:FF:000001">
    <property type="entry name" value="50S ribosomal protein L20"/>
    <property type="match status" value="1"/>
</dbReference>
<reference evidence="9 10" key="1">
    <citation type="submission" date="2019-02" db="EMBL/GenBank/DDBJ databases">
        <title>Deep-cultivation of Planctomycetes and their phenomic and genomic characterization uncovers novel biology.</title>
        <authorList>
            <person name="Wiegand S."/>
            <person name="Jogler M."/>
            <person name="Boedeker C."/>
            <person name="Pinto D."/>
            <person name="Vollmers J."/>
            <person name="Rivas-Marin E."/>
            <person name="Kohn T."/>
            <person name="Peeters S.H."/>
            <person name="Heuer A."/>
            <person name="Rast P."/>
            <person name="Oberbeckmann S."/>
            <person name="Bunk B."/>
            <person name="Jeske O."/>
            <person name="Meyerdierks A."/>
            <person name="Storesund J.E."/>
            <person name="Kallscheuer N."/>
            <person name="Luecker S."/>
            <person name="Lage O.M."/>
            <person name="Pohl T."/>
            <person name="Merkel B.J."/>
            <person name="Hornburger P."/>
            <person name="Mueller R.-W."/>
            <person name="Bruemmer F."/>
            <person name="Labrenz M."/>
            <person name="Spormann A.M."/>
            <person name="Op Den Camp H."/>
            <person name="Overmann J."/>
            <person name="Amann R."/>
            <person name="Jetten M.S.M."/>
            <person name="Mascher T."/>
            <person name="Medema M.H."/>
            <person name="Devos D.P."/>
            <person name="Kaster A.-K."/>
            <person name="Ovreas L."/>
            <person name="Rohde M."/>
            <person name="Galperin M.Y."/>
            <person name="Jogler C."/>
        </authorList>
    </citation>
    <scope>NUCLEOTIDE SEQUENCE [LARGE SCALE GENOMIC DNA]</scope>
    <source>
        <strain evidence="9 10">Pla52n</strain>
    </source>
</reference>
<dbReference type="SUPFAM" id="SSF74731">
    <property type="entry name" value="Ribosomal protein L20"/>
    <property type="match status" value="1"/>
</dbReference>
<sequence length="118" mass="13457">MRAPKGAARRQSKKRLFKRAKGFRGGRGKLTRTVKETLARSGAYAFRDRRVKKRDFRRLWIIRINAATRAHGLRYSEFINGLKKAGIELDRKTLSEMAIHDEAGFTAVVEKVKEALAA</sequence>
<dbReference type="EMBL" id="SJPN01000022">
    <property type="protein sequence ID" value="TWT89447.1"/>
    <property type="molecule type" value="Genomic_DNA"/>
</dbReference>
<keyword evidence="3 7" id="KW-0694">RNA-binding</keyword>
<dbReference type="Pfam" id="PF00453">
    <property type="entry name" value="Ribosomal_L20"/>
    <property type="match status" value="1"/>
</dbReference>
<evidence type="ECO:0000256" key="3">
    <source>
        <dbReference type="ARBA" id="ARBA00022884"/>
    </source>
</evidence>
<keyword evidence="5 7" id="KW-0687">Ribonucleoprotein</keyword>
<evidence type="ECO:0000256" key="6">
    <source>
        <dbReference type="ARBA" id="ARBA00035172"/>
    </source>
</evidence>
<dbReference type="GO" id="GO:0019843">
    <property type="term" value="F:rRNA binding"/>
    <property type="evidence" value="ECO:0007669"/>
    <property type="project" value="UniProtKB-UniRule"/>
</dbReference>
<dbReference type="PANTHER" id="PTHR10986">
    <property type="entry name" value="39S RIBOSOMAL PROTEIN L20"/>
    <property type="match status" value="1"/>
</dbReference>
<comment type="similarity">
    <text evidence="1 7 8">Belongs to the bacterial ribosomal protein bL20 family.</text>
</comment>
<evidence type="ECO:0000256" key="5">
    <source>
        <dbReference type="ARBA" id="ARBA00023274"/>
    </source>
</evidence>
<dbReference type="InterPro" id="IPR035566">
    <property type="entry name" value="Ribosomal_protein_bL20_C"/>
</dbReference>
<dbReference type="GO" id="GO:1990904">
    <property type="term" value="C:ribonucleoprotein complex"/>
    <property type="evidence" value="ECO:0007669"/>
    <property type="project" value="UniProtKB-KW"/>
</dbReference>